<dbReference type="InterPro" id="IPR014922">
    <property type="entry name" value="YdhG-like"/>
</dbReference>
<feature type="domain" description="YdhG-like" evidence="1">
    <location>
        <begin position="15"/>
        <end position="109"/>
    </location>
</feature>
<accession>A0AA49GGZ5</accession>
<organism evidence="2 3">
    <name type="scientific">Marivirga arenosa</name>
    <dbReference type="NCBI Taxonomy" id="3059076"/>
    <lineage>
        <taxon>Bacteria</taxon>
        <taxon>Pseudomonadati</taxon>
        <taxon>Bacteroidota</taxon>
        <taxon>Cytophagia</taxon>
        <taxon>Cytophagales</taxon>
        <taxon>Marivirgaceae</taxon>
        <taxon>Marivirga</taxon>
    </lineage>
</organism>
<gene>
    <name evidence="2" type="ORF">QYS48_06160</name>
</gene>
<dbReference type="Pfam" id="PF08818">
    <property type="entry name" value="DUF1801"/>
    <property type="match status" value="1"/>
</dbReference>
<name>A0AA49GGZ5_9BACT</name>
<dbReference type="Proteomes" id="UP001244443">
    <property type="component" value="Chromosome"/>
</dbReference>
<dbReference type="RefSeq" id="WP_302102900.1">
    <property type="nucleotide sequence ID" value="NZ_CP129970.2"/>
</dbReference>
<dbReference type="Gene3D" id="3.90.1150.200">
    <property type="match status" value="1"/>
</dbReference>
<evidence type="ECO:0000259" key="1">
    <source>
        <dbReference type="Pfam" id="PF08818"/>
    </source>
</evidence>
<dbReference type="EMBL" id="CP129970">
    <property type="protein sequence ID" value="WKK86518.1"/>
    <property type="molecule type" value="Genomic_DNA"/>
</dbReference>
<dbReference type="SUPFAM" id="SSF159888">
    <property type="entry name" value="YdhG-like"/>
    <property type="match status" value="1"/>
</dbReference>
<reference evidence="2" key="1">
    <citation type="submission" date="2023-08" db="EMBL/GenBank/DDBJ databases">
        <title>Comparative genomics and taxonomic characterization of three novel marine species of genus Marivirga.</title>
        <authorList>
            <person name="Muhammad N."/>
            <person name="Kim S.-G."/>
        </authorList>
    </citation>
    <scope>NUCLEOTIDE SEQUENCE [LARGE SCALE GENOMIC DNA]</scope>
    <source>
        <strain evidence="2">ABR2-2</strain>
    </source>
</reference>
<evidence type="ECO:0000313" key="3">
    <source>
        <dbReference type="Proteomes" id="UP001244443"/>
    </source>
</evidence>
<protein>
    <submittedName>
        <fullName evidence="2">DUF1801 domain-containing protein</fullName>
    </submittedName>
</protein>
<proteinExistence type="predicted"/>
<keyword evidence="3" id="KW-1185">Reference proteome</keyword>
<sequence length="122" mass="14544">MTEVEQYIFDLKINQREIMLYFHDILAHQLELEAKIRYKIPFYYHKSWVCYMNPIKNGGVELAFLRANELSNHQGLLDFKGRKQVAGISFFNLKKVPKDLIYEIIQEALLLDESIKYKSKRT</sequence>
<evidence type="ECO:0000313" key="2">
    <source>
        <dbReference type="EMBL" id="WKK86518.1"/>
    </source>
</evidence>
<dbReference type="AlphaFoldDB" id="A0AA49GGZ5"/>